<gene>
    <name evidence="3" type="ORF">UFOPK2579_00617</name>
</gene>
<feature type="transmembrane region" description="Helical" evidence="1">
    <location>
        <begin position="20"/>
        <end position="40"/>
    </location>
</feature>
<evidence type="ECO:0000256" key="1">
    <source>
        <dbReference type="SAM" id="Phobius"/>
    </source>
</evidence>
<keyword evidence="1" id="KW-0472">Membrane</keyword>
<name>A0A6J6PDG3_9ZZZZ</name>
<dbReference type="AlphaFoldDB" id="A0A6J6PDG3"/>
<sequence length="149" mass="16165">MPALPGPELPHTWRPLGPRIVGAVVGTGLLATFAVCWLTFPPETRAKFTPFQIGTMLVLGALGFSCLHALLRSRAVARRDGLTVVNGYRRRELAWEQVVAVRLPVGAPWVTLDLTDGTTVSVMGIQSSDGERAKQAVRQLRALATELPR</sequence>
<accession>A0A6J6PDG3</accession>
<evidence type="ECO:0000259" key="2">
    <source>
        <dbReference type="Pfam" id="PF10756"/>
    </source>
</evidence>
<feature type="domain" description="Low molecular weight protein antigen 6 PH" evidence="2">
    <location>
        <begin position="72"/>
        <end position="141"/>
    </location>
</feature>
<dbReference type="EMBL" id="CAEZXR010000051">
    <property type="protein sequence ID" value="CAB4694733.1"/>
    <property type="molecule type" value="Genomic_DNA"/>
</dbReference>
<protein>
    <submittedName>
        <fullName evidence="3">Unannotated protein</fullName>
    </submittedName>
</protein>
<dbReference type="Pfam" id="PF10756">
    <property type="entry name" value="bPH_6"/>
    <property type="match status" value="1"/>
</dbReference>
<evidence type="ECO:0000313" key="3">
    <source>
        <dbReference type="EMBL" id="CAB4694733.1"/>
    </source>
</evidence>
<proteinExistence type="predicted"/>
<organism evidence="3">
    <name type="scientific">freshwater metagenome</name>
    <dbReference type="NCBI Taxonomy" id="449393"/>
    <lineage>
        <taxon>unclassified sequences</taxon>
        <taxon>metagenomes</taxon>
        <taxon>ecological metagenomes</taxon>
    </lineage>
</organism>
<dbReference type="InterPro" id="IPR019692">
    <property type="entry name" value="CFP-6_PH"/>
</dbReference>
<keyword evidence="1" id="KW-1133">Transmembrane helix</keyword>
<keyword evidence="1" id="KW-0812">Transmembrane</keyword>
<feature type="transmembrane region" description="Helical" evidence="1">
    <location>
        <begin position="52"/>
        <end position="71"/>
    </location>
</feature>
<reference evidence="3" key="1">
    <citation type="submission" date="2020-05" db="EMBL/GenBank/DDBJ databases">
        <authorList>
            <person name="Chiriac C."/>
            <person name="Salcher M."/>
            <person name="Ghai R."/>
            <person name="Kavagutti S V."/>
        </authorList>
    </citation>
    <scope>NUCLEOTIDE SEQUENCE</scope>
</reference>